<organism evidence="1 2">
    <name type="scientific">Parascedosporium putredinis</name>
    <dbReference type="NCBI Taxonomy" id="1442378"/>
    <lineage>
        <taxon>Eukaryota</taxon>
        <taxon>Fungi</taxon>
        <taxon>Dikarya</taxon>
        <taxon>Ascomycota</taxon>
        <taxon>Pezizomycotina</taxon>
        <taxon>Sordariomycetes</taxon>
        <taxon>Hypocreomycetidae</taxon>
        <taxon>Microascales</taxon>
        <taxon>Microascaceae</taxon>
        <taxon>Parascedosporium</taxon>
    </lineage>
</organism>
<dbReference type="AlphaFoldDB" id="A0A9P1H300"/>
<reference evidence="1" key="1">
    <citation type="submission" date="2022-11" db="EMBL/GenBank/DDBJ databases">
        <authorList>
            <person name="Scott C."/>
            <person name="Bruce N."/>
        </authorList>
    </citation>
    <scope>NUCLEOTIDE SEQUENCE</scope>
</reference>
<sequence length="85" mass="9592">MQELPIDDPGHMAAADRQLQDWEDFIVGKKLTNDTSDENANDFEEQLPKGTRVIETDDEIPMENMDDRISLVVDGDGIVTQVFRG</sequence>
<keyword evidence="2" id="KW-1185">Reference proteome</keyword>
<dbReference type="Gene3D" id="3.30.10.10">
    <property type="entry name" value="Trypsin Inhibitor V, subunit A"/>
    <property type="match status" value="1"/>
</dbReference>
<comment type="caution">
    <text evidence="1">The sequence shown here is derived from an EMBL/GenBank/DDBJ whole genome shotgun (WGS) entry which is preliminary data.</text>
</comment>
<dbReference type="EMBL" id="CALLCH030000011">
    <property type="protein sequence ID" value="CAI4214402.1"/>
    <property type="molecule type" value="Genomic_DNA"/>
</dbReference>
<accession>A0A9P1H300</accession>
<gene>
    <name evidence="1" type="ORF">PPNO1_LOCUS4131</name>
</gene>
<dbReference type="Proteomes" id="UP000838763">
    <property type="component" value="Unassembled WGS sequence"/>
</dbReference>
<protein>
    <submittedName>
        <fullName evidence="1">Uncharacterized protein</fullName>
    </submittedName>
</protein>
<name>A0A9P1H300_9PEZI</name>
<proteinExistence type="predicted"/>
<dbReference type="OrthoDB" id="10013825at2759"/>
<evidence type="ECO:0000313" key="2">
    <source>
        <dbReference type="Proteomes" id="UP000838763"/>
    </source>
</evidence>
<evidence type="ECO:0000313" key="1">
    <source>
        <dbReference type="EMBL" id="CAI4214402.1"/>
    </source>
</evidence>